<keyword evidence="8" id="KW-0812">Transmembrane</keyword>
<evidence type="ECO:0000256" key="7">
    <source>
        <dbReference type="RuleBase" id="RU367102"/>
    </source>
</evidence>
<dbReference type="Proteomes" id="UP000078284">
    <property type="component" value="Chromosome 2"/>
</dbReference>
<evidence type="ECO:0000256" key="2">
    <source>
        <dbReference type="ARBA" id="ARBA00008127"/>
    </source>
</evidence>
<dbReference type="InterPro" id="IPR039455">
    <property type="entry name" value="EPFL"/>
</dbReference>
<comment type="caution">
    <text evidence="10">The sequence shown here is derived from an EMBL/GenBank/DDBJ whole genome shotgun (WGS) entry which is preliminary data.</text>
</comment>
<dbReference type="AlphaFoldDB" id="A0A178VW02"/>
<dbReference type="Pfam" id="PF17181">
    <property type="entry name" value="EPF"/>
    <property type="match status" value="1"/>
</dbReference>
<gene>
    <name evidence="9" type="ordered locus">At2g30370</name>
    <name evidence="10" type="ordered locus">AXX17_At2g26450</name>
</gene>
<dbReference type="Araport" id="AT2G30370"/>
<evidence type="ECO:0000313" key="10">
    <source>
        <dbReference type="EMBL" id="OAP10557.1"/>
    </source>
</evidence>
<evidence type="ECO:0000256" key="8">
    <source>
        <dbReference type="SAM" id="Phobius"/>
    </source>
</evidence>
<comment type="subcellular location">
    <subcellularLocation>
        <location evidence="1 7">Secreted</location>
    </subcellularLocation>
</comment>
<keyword evidence="4 7" id="KW-0964">Secreted</keyword>
<evidence type="ECO:0000256" key="6">
    <source>
        <dbReference type="ARBA" id="ARBA00023157"/>
    </source>
</evidence>
<proteinExistence type="inferred from homology"/>
<evidence type="ECO:0000256" key="3">
    <source>
        <dbReference type="ARBA" id="ARBA00022473"/>
    </source>
</evidence>
<keyword evidence="5" id="KW-0732">Signal</keyword>
<protein>
    <recommendedName>
        <fullName evidence="7">Epidermal patterning factor-like protein</fullName>
    </recommendedName>
</protein>
<dbReference type="SMR" id="A0A178VW02"/>
<dbReference type="EMBL" id="LUHQ01000002">
    <property type="protein sequence ID" value="OAP10557.1"/>
    <property type="molecule type" value="Genomic_DNA"/>
</dbReference>
<dbReference type="ExpressionAtlas" id="A0A178VW02">
    <property type="expression patterns" value="baseline and differential"/>
</dbReference>
<dbReference type="OrthoDB" id="1937916at2759"/>
<dbReference type="GO" id="GO:0010052">
    <property type="term" value="P:guard cell differentiation"/>
    <property type="evidence" value="ECO:0007669"/>
    <property type="project" value="UniProtKB-UniRule"/>
</dbReference>
<feature type="transmembrane region" description="Helical" evidence="8">
    <location>
        <begin position="33"/>
        <end position="52"/>
    </location>
</feature>
<comment type="function">
    <text evidence="7">Controls stomatal patterning.</text>
</comment>
<accession>A0A178VW02</accession>
<dbReference type="PANTHER" id="PTHR33109">
    <property type="entry name" value="EPIDERMAL PATTERNING FACTOR-LIKE PROTEIN 4"/>
    <property type="match status" value="1"/>
</dbReference>
<comment type="similarity">
    <text evidence="2 7">Belongs to the plant cysteine rich small secretory peptide family. Epidermal patterning factor subfamily.</text>
</comment>
<sequence length="230" mass="25445">MGFERTSSSLSLLSSSLPSSLQPSENTRAKFSLFYLLLLFFVLCVIATFTITPTSTSSPYNRNSNSGTLGNFYAKVRKLFIPLTLLRDLTISDCDGMSRLTGHAEMPCTPKEILSRRIGFSAHEDKDSTQLLVRSPLVGPCLAYDLDRVEEGKSTVVIKKTRKIGDRSKEAELRRILRGLGSSPPRCSSKCGRCTPCKPVHVPVPPGTPVTAEYYPEAWRCKCGNKLYMP</sequence>
<dbReference type="PANTHER" id="PTHR33109:SF4">
    <property type="entry name" value="EPIDERMAL PATTERNING FACTOR-LIKE PROTEIN 6"/>
    <property type="match status" value="1"/>
</dbReference>
<organism evidence="10 11">
    <name type="scientific">Arabidopsis thaliana</name>
    <name type="common">Mouse-ear cress</name>
    <dbReference type="NCBI Taxonomy" id="3702"/>
    <lineage>
        <taxon>Eukaryota</taxon>
        <taxon>Viridiplantae</taxon>
        <taxon>Streptophyta</taxon>
        <taxon>Embryophyta</taxon>
        <taxon>Tracheophyta</taxon>
        <taxon>Spermatophyta</taxon>
        <taxon>Magnoliopsida</taxon>
        <taxon>eudicotyledons</taxon>
        <taxon>Gunneridae</taxon>
        <taxon>Pentapetalae</taxon>
        <taxon>rosids</taxon>
        <taxon>malvids</taxon>
        <taxon>Brassicales</taxon>
        <taxon>Brassicaceae</taxon>
        <taxon>Camelineae</taxon>
        <taxon>Arabidopsis</taxon>
    </lineage>
</organism>
<evidence type="ECO:0000256" key="1">
    <source>
        <dbReference type="ARBA" id="ARBA00004613"/>
    </source>
</evidence>
<evidence type="ECO:0000256" key="5">
    <source>
        <dbReference type="ARBA" id="ARBA00022729"/>
    </source>
</evidence>
<reference evidence="11" key="1">
    <citation type="journal article" date="2016" name="Proc. Natl. Acad. Sci. U.S.A.">
        <title>Chromosome-level assembly of Arabidopsis thaliana Ler reveals the extent of translocation and inversion polymorphisms.</title>
        <authorList>
            <person name="Zapata L."/>
            <person name="Ding J."/>
            <person name="Willing E.M."/>
            <person name="Hartwig B."/>
            <person name="Bezdan D."/>
            <person name="Jiao W.B."/>
            <person name="Patel V."/>
            <person name="Velikkakam James G."/>
            <person name="Koornneef M."/>
            <person name="Ossowski S."/>
            <person name="Schneeberger K."/>
        </authorList>
    </citation>
    <scope>NUCLEOTIDE SEQUENCE [LARGE SCALE GENOMIC DNA]</scope>
    <source>
        <strain evidence="11">cv. Landsberg erecta</strain>
    </source>
</reference>
<keyword evidence="6" id="KW-1015">Disulfide bond</keyword>
<keyword evidence="8" id="KW-1133">Transmembrane helix</keyword>
<name>A0A178VW02_ARATH</name>
<evidence type="ECO:0000256" key="4">
    <source>
        <dbReference type="ARBA" id="ARBA00022525"/>
    </source>
</evidence>
<evidence type="ECO:0000313" key="11">
    <source>
        <dbReference type="Proteomes" id="UP000078284"/>
    </source>
</evidence>
<keyword evidence="8" id="KW-0472">Membrane</keyword>
<evidence type="ECO:0000313" key="9">
    <source>
        <dbReference type="Araport" id="AT2G30370"/>
    </source>
</evidence>
<keyword evidence="3 7" id="KW-0217">Developmental protein</keyword>
<dbReference type="GO" id="GO:0005576">
    <property type="term" value="C:extracellular region"/>
    <property type="evidence" value="ECO:0007669"/>
    <property type="project" value="UniProtKB-SubCell"/>
</dbReference>